<organism evidence="2 3">
    <name type="scientific">Ascobolus immersus RN42</name>
    <dbReference type="NCBI Taxonomy" id="1160509"/>
    <lineage>
        <taxon>Eukaryota</taxon>
        <taxon>Fungi</taxon>
        <taxon>Dikarya</taxon>
        <taxon>Ascomycota</taxon>
        <taxon>Pezizomycotina</taxon>
        <taxon>Pezizomycetes</taxon>
        <taxon>Pezizales</taxon>
        <taxon>Ascobolaceae</taxon>
        <taxon>Ascobolus</taxon>
    </lineage>
</organism>
<name>A0A3N4I7Y0_ASCIM</name>
<protein>
    <submittedName>
        <fullName evidence="2">Uncharacterized protein</fullName>
    </submittedName>
</protein>
<dbReference type="AlphaFoldDB" id="A0A3N4I7Y0"/>
<gene>
    <name evidence="2" type="ORF">BJ508DRAFT_375880</name>
</gene>
<feature type="compositionally biased region" description="Gly residues" evidence="1">
    <location>
        <begin position="780"/>
        <end position="793"/>
    </location>
</feature>
<feature type="region of interest" description="Disordered" evidence="1">
    <location>
        <begin position="323"/>
        <end position="342"/>
    </location>
</feature>
<feature type="compositionally biased region" description="Basic and acidic residues" evidence="1">
    <location>
        <begin position="752"/>
        <end position="763"/>
    </location>
</feature>
<dbReference type="OrthoDB" id="5333452at2759"/>
<feature type="compositionally biased region" description="Low complexity" evidence="1">
    <location>
        <begin position="288"/>
        <end position="297"/>
    </location>
</feature>
<sequence>MSTSGGMRGQTWGDCSETVPYTILVARPEYQYFVQVPEEERVLRSISVSTKAITNIGSESITEAVEVLLESETSACCLNCRSLTRTSKARTQHLVSGVWVDISKEKEPEELAGEEDFAGSAPHSSSSPTDRPGTIAPFSPRNPLGTNVPTTSAFARPSTTQITASTGVENKEDAQRPTSSISTVFAEAPAGLKSKSCKENEKVPPTSSTPTSRPRVPEGAESQVINKPLPTSLISASSTPTSRPRVPEGAESQVINKPLPTSLISPSSTPTSRPGVPEGTESQVINKPLPTSLISPSSTSLSVATTASSKPLIPTSKISRIPKPAVLSPPLQTQTNGGGSAVPPKIHTPPFDPISLPDHKPPSSTALGPVETQSFSTVISTADQQRATTATEAETPLPKLYSQIGSNIPNRGANVDLKKLRSTKLIGTTIPQPQQRRIISSFKCLTVGNTSAGPQEKEKLDKLWTQHILPFKENHRKLFRVDEAGDLAPSIISLNGVEVPIFSIFCAIAAVLSLLARPRSGVHSDAVHLALVAVLGKWATILTRGSPGMVTVMFWKRKQDVSPTGEPIGLLSLPEELTEEAAGTGAGQLMLAGDVRKTTVVRSAFGTTRPPMFSGAGKKFSAQMLQGKADLLTRYFPDLPEYAPLRAKALRDAERFRQVGEQAKRRIEGEKIRARQMQSRGRGVFLGKEDSTDRLGGGEGWKVDKRNQFMRKESPWAKTPKTEGASSGVGQQEERAHHTGTSWRGNRWGRGRGRERPEERVAQVEETENAFMGRGRGRRGGMGGRGSSGGRGAMGEMNNRGGFTRAYEKGRR</sequence>
<reference evidence="2 3" key="1">
    <citation type="journal article" date="2018" name="Nat. Ecol. Evol.">
        <title>Pezizomycetes genomes reveal the molecular basis of ectomycorrhizal truffle lifestyle.</title>
        <authorList>
            <person name="Murat C."/>
            <person name="Payen T."/>
            <person name="Noel B."/>
            <person name="Kuo A."/>
            <person name="Morin E."/>
            <person name="Chen J."/>
            <person name="Kohler A."/>
            <person name="Krizsan K."/>
            <person name="Balestrini R."/>
            <person name="Da Silva C."/>
            <person name="Montanini B."/>
            <person name="Hainaut M."/>
            <person name="Levati E."/>
            <person name="Barry K.W."/>
            <person name="Belfiori B."/>
            <person name="Cichocki N."/>
            <person name="Clum A."/>
            <person name="Dockter R.B."/>
            <person name="Fauchery L."/>
            <person name="Guy J."/>
            <person name="Iotti M."/>
            <person name="Le Tacon F."/>
            <person name="Lindquist E.A."/>
            <person name="Lipzen A."/>
            <person name="Malagnac F."/>
            <person name="Mello A."/>
            <person name="Molinier V."/>
            <person name="Miyauchi S."/>
            <person name="Poulain J."/>
            <person name="Riccioni C."/>
            <person name="Rubini A."/>
            <person name="Sitrit Y."/>
            <person name="Splivallo R."/>
            <person name="Traeger S."/>
            <person name="Wang M."/>
            <person name="Zifcakova L."/>
            <person name="Wipf D."/>
            <person name="Zambonelli A."/>
            <person name="Paolocci F."/>
            <person name="Nowrousian M."/>
            <person name="Ottonello S."/>
            <person name="Baldrian P."/>
            <person name="Spatafora J.W."/>
            <person name="Henrissat B."/>
            <person name="Nagy L.G."/>
            <person name="Aury J.M."/>
            <person name="Wincker P."/>
            <person name="Grigoriev I.V."/>
            <person name="Bonfante P."/>
            <person name="Martin F.M."/>
        </authorList>
    </citation>
    <scope>NUCLEOTIDE SEQUENCE [LARGE SCALE GENOMIC DNA]</scope>
    <source>
        <strain evidence="2 3">RN42</strain>
    </source>
</reference>
<dbReference type="EMBL" id="ML119673">
    <property type="protein sequence ID" value="RPA82175.1"/>
    <property type="molecule type" value="Genomic_DNA"/>
</dbReference>
<proteinExistence type="predicted"/>
<feature type="region of interest" description="Disordered" evidence="1">
    <location>
        <begin position="714"/>
        <end position="812"/>
    </location>
</feature>
<evidence type="ECO:0000256" key="1">
    <source>
        <dbReference type="SAM" id="MobiDB-lite"/>
    </source>
</evidence>
<keyword evidence="3" id="KW-1185">Reference proteome</keyword>
<dbReference type="Proteomes" id="UP000275078">
    <property type="component" value="Unassembled WGS sequence"/>
</dbReference>
<evidence type="ECO:0000313" key="2">
    <source>
        <dbReference type="EMBL" id="RPA82175.1"/>
    </source>
</evidence>
<feature type="compositionally biased region" description="Polar residues" evidence="1">
    <location>
        <begin position="232"/>
        <end position="242"/>
    </location>
</feature>
<feature type="compositionally biased region" description="Polar residues" evidence="1">
    <location>
        <begin position="144"/>
        <end position="168"/>
    </location>
</feature>
<feature type="region of interest" description="Disordered" evidence="1">
    <location>
        <begin position="109"/>
        <end position="297"/>
    </location>
</feature>
<feature type="compositionally biased region" description="Low complexity" evidence="1">
    <location>
        <begin position="258"/>
        <end position="274"/>
    </location>
</feature>
<accession>A0A3N4I7Y0</accession>
<feature type="compositionally biased region" description="Low complexity" evidence="1">
    <location>
        <begin position="203"/>
        <end position="214"/>
    </location>
</feature>
<dbReference type="STRING" id="1160509.A0A3N4I7Y0"/>
<evidence type="ECO:0000313" key="3">
    <source>
        <dbReference type="Proteomes" id="UP000275078"/>
    </source>
</evidence>